<organism evidence="1 2">
    <name type="scientific">Flavobacterium qiangtangense</name>
    <dbReference type="NCBI Taxonomy" id="1442595"/>
    <lineage>
        <taxon>Bacteria</taxon>
        <taxon>Pseudomonadati</taxon>
        <taxon>Bacteroidota</taxon>
        <taxon>Flavobacteriia</taxon>
        <taxon>Flavobacteriales</taxon>
        <taxon>Flavobacteriaceae</taxon>
        <taxon>Flavobacterium</taxon>
    </lineage>
</organism>
<accession>A0ABW1PN51</accession>
<evidence type="ECO:0000313" key="1">
    <source>
        <dbReference type="EMBL" id="MFC6096417.1"/>
    </source>
</evidence>
<evidence type="ECO:0000313" key="2">
    <source>
        <dbReference type="Proteomes" id="UP001596287"/>
    </source>
</evidence>
<reference evidence="2" key="1">
    <citation type="journal article" date="2019" name="Int. J. Syst. Evol. Microbiol.">
        <title>The Global Catalogue of Microorganisms (GCM) 10K type strain sequencing project: providing services to taxonomists for standard genome sequencing and annotation.</title>
        <authorList>
            <consortium name="The Broad Institute Genomics Platform"/>
            <consortium name="The Broad Institute Genome Sequencing Center for Infectious Disease"/>
            <person name="Wu L."/>
            <person name="Ma J."/>
        </authorList>
    </citation>
    <scope>NUCLEOTIDE SEQUENCE [LARGE SCALE GENOMIC DNA]</scope>
    <source>
        <strain evidence="2">CCUG 49679</strain>
    </source>
</reference>
<comment type="caution">
    <text evidence="1">The sequence shown here is derived from an EMBL/GenBank/DDBJ whole genome shotgun (WGS) entry which is preliminary data.</text>
</comment>
<sequence>MVAVCEFKMPQKFEIAGMNLNDGTANTLIDKIIDDLKKEKATLSKVQSYCDIMEGKNNSKVTEDATFVEINLILDEHQIQDYKIYDNLIIDKAISSFQNDDHYISKYWLNGQEEHIAFETEF</sequence>
<gene>
    <name evidence="1" type="ORF">ACFPVY_07135</name>
</gene>
<dbReference type="RefSeq" id="WP_379791284.1">
    <property type="nucleotide sequence ID" value="NZ_JBHSQB010000005.1"/>
</dbReference>
<proteinExistence type="predicted"/>
<dbReference type="Proteomes" id="UP001596287">
    <property type="component" value="Unassembled WGS sequence"/>
</dbReference>
<name>A0ABW1PN51_9FLAO</name>
<dbReference type="EMBL" id="JBHSQB010000005">
    <property type="protein sequence ID" value="MFC6096417.1"/>
    <property type="molecule type" value="Genomic_DNA"/>
</dbReference>
<keyword evidence="2" id="KW-1185">Reference proteome</keyword>
<protein>
    <submittedName>
        <fullName evidence="1">Uncharacterized protein</fullName>
    </submittedName>
</protein>